<dbReference type="AlphaFoldDB" id="A0A7T5R3R2"/>
<proteinExistence type="predicted"/>
<dbReference type="Proteomes" id="UP000595362">
    <property type="component" value="Chromosome"/>
</dbReference>
<sequence length="192" mass="21378">MSFLDGLTKDEVTLLVSLPYRAGLWVSHADDKGQGAGKTHELKTIEGVISRLSEGMIASAFVHEVMQATHVRRDEWPSWSLQTGTVPDEARAVVVLLKRKMMPQDAEAYVQTIMSIAYETAYAFREFDRTASIPIRLWVGLQLAWEAFIRTGNKDYRLESLTNISLAEDEAIAVLAQALTLEREAPLLANAS</sequence>
<organism evidence="1 2">
    <name type="scientific">Micavibrio aeruginosavorus</name>
    <dbReference type="NCBI Taxonomy" id="349221"/>
    <lineage>
        <taxon>Bacteria</taxon>
        <taxon>Pseudomonadati</taxon>
        <taxon>Bdellovibrionota</taxon>
        <taxon>Bdellovibrionia</taxon>
        <taxon>Bdellovibrionales</taxon>
        <taxon>Pseudobdellovibrionaceae</taxon>
        <taxon>Micavibrio</taxon>
    </lineage>
</organism>
<protein>
    <submittedName>
        <fullName evidence="1">Uncharacterized protein</fullName>
    </submittedName>
</protein>
<name>A0A7T5R3R2_9BACT</name>
<evidence type="ECO:0000313" key="1">
    <source>
        <dbReference type="EMBL" id="QQG37018.1"/>
    </source>
</evidence>
<evidence type="ECO:0000313" key="2">
    <source>
        <dbReference type="Proteomes" id="UP000595362"/>
    </source>
</evidence>
<dbReference type="EMBL" id="CP066681">
    <property type="protein sequence ID" value="QQG37018.1"/>
    <property type="molecule type" value="Genomic_DNA"/>
</dbReference>
<reference evidence="1 2" key="1">
    <citation type="submission" date="2020-07" db="EMBL/GenBank/DDBJ databases">
        <title>Huge and variable diversity of episymbiotic CPR bacteria and DPANN archaea in groundwater ecosystems.</title>
        <authorList>
            <person name="He C.Y."/>
            <person name="Keren R."/>
            <person name="Whittaker M."/>
            <person name="Farag I.F."/>
            <person name="Doudna J."/>
            <person name="Cate J.H.D."/>
            <person name="Banfield J.F."/>
        </authorList>
    </citation>
    <scope>NUCLEOTIDE SEQUENCE [LARGE SCALE GENOMIC DNA]</scope>
    <source>
        <strain evidence="1">NC_groundwater_70_Ag_B-0.1um_54_66</strain>
    </source>
</reference>
<accession>A0A7T5R3R2</accession>
<gene>
    <name evidence="1" type="ORF">HYS17_04440</name>
</gene>